<keyword evidence="6" id="KW-1133">Transmembrane helix</keyword>
<evidence type="ECO:0000256" key="1">
    <source>
        <dbReference type="ARBA" id="ARBA00004225"/>
    </source>
</evidence>
<evidence type="ECO:0000256" key="10">
    <source>
        <dbReference type="RuleBase" id="RU000488"/>
    </source>
</evidence>
<evidence type="ECO:0008006" key="13">
    <source>
        <dbReference type="Google" id="ProtNLM"/>
    </source>
</evidence>
<dbReference type="InterPro" id="IPR050567">
    <property type="entry name" value="Mitochondrial_Carrier"/>
</dbReference>
<dbReference type="SUPFAM" id="SSF103506">
    <property type="entry name" value="Mitochondrial carrier"/>
    <property type="match status" value="1"/>
</dbReference>
<evidence type="ECO:0000256" key="3">
    <source>
        <dbReference type="ARBA" id="ARBA00022448"/>
    </source>
</evidence>
<reference evidence="11 12" key="1">
    <citation type="submission" date="2024-02" db="EMBL/GenBank/DDBJ databases">
        <authorList>
            <person name="Chen Y."/>
            <person name="Shah S."/>
            <person name="Dougan E. K."/>
            <person name="Thang M."/>
            <person name="Chan C."/>
        </authorList>
    </citation>
    <scope>NUCLEOTIDE SEQUENCE [LARGE SCALE GENOMIC DNA]</scope>
</reference>
<name>A0ABP0H7H1_9DINO</name>
<dbReference type="PROSITE" id="PS50920">
    <property type="entry name" value="SOLCAR"/>
    <property type="match status" value="1"/>
</dbReference>
<proteinExistence type="inferred from homology"/>
<dbReference type="Pfam" id="PF00153">
    <property type="entry name" value="Mito_carr"/>
    <property type="match status" value="1"/>
</dbReference>
<gene>
    <name evidence="11" type="ORF">CCMP2556_LOCUS203</name>
</gene>
<dbReference type="InterPro" id="IPR023395">
    <property type="entry name" value="MCP_dom_sf"/>
</dbReference>
<dbReference type="EMBL" id="CAXAMN010000002">
    <property type="protein sequence ID" value="CAK8985628.1"/>
    <property type="molecule type" value="Genomic_DNA"/>
</dbReference>
<sequence>MTHSEKRTVWYKEGAIGVVRHVSPSTRVSKSPTKTDVRSDCSALGTGILYGATNALVGHPMDTIKAKMQAQVGFMTGQDMGMLGVCRKVWQTEGVRGFFRGVLPPLMGSSAYRSAQFAVFEAVYTRQKELGWDEVTIPGTGGLAFATVLAGICGSSTRAVIESPIEYAKVKRQTGQSWQFHEVYQGFFMQLPRTVGMMTLIFCGVDSVRRWSHGEALKHPHWQFLTWGGVSMVSFWVIWPLETLKNQVQAGTAIDGNAQPTLRQRIAHLGPLGLYRGILPGSVSVFMRNGTASIVMSLAQRKISEWGLR</sequence>
<dbReference type="Gene3D" id="1.50.40.10">
    <property type="entry name" value="Mitochondrial carrier domain"/>
    <property type="match status" value="2"/>
</dbReference>
<feature type="repeat" description="Solcar" evidence="9">
    <location>
        <begin position="38"/>
        <end position="126"/>
    </location>
</feature>
<accession>A0ABP0H7H1</accession>
<dbReference type="PANTHER" id="PTHR45624:SF58">
    <property type="entry name" value="CARRIER PROTEIN, PUTATIVE-RELATED"/>
    <property type="match status" value="1"/>
</dbReference>
<comment type="caution">
    <text evidence="11">The sequence shown here is derived from an EMBL/GenBank/DDBJ whole genome shotgun (WGS) entry which is preliminary data.</text>
</comment>
<evidence type="ECO:0000256" key="7">
    <source>
        <dbReference type="ARBA" id="ARBA00023128"/>
    </source>
</evidence>
<keyword evidence="8 9" id="KW-0472">Membrane</keyword>
<dbReference type="PANTHER" id="PTHR45624">
    <property type="entry name" value="MITOCHONDRIAL BASIC AMINO ACIDS TRANSPORTER-RELATED"/>
    <property type="match status" value="1"/>
</dbReference>
<evidence type="ECO:0000313" key="11">
    <source>
        <dbReference type="EMBL" id="CAK8985628.1"/>
    </source>
</evidence>
<organism evidence="11 12">
    <name type="scientific">Durusdinium trenchii</name>
    <dbReference type="NCBI Taxonomy" id="1381693"/>
    <lineage>
        <taxon>Eukaryota</taxon>
        <taxon>Sar</taxon>
        <taxon>Alveolata</taxon>
        <taxon>Dinophyceae</taxon>
        <taxon>Suessiales</taxon>
        <taxon>Symbiodiniaceae</taxon>
        <taxon>Durusdinium</taxon>
    </lineage>
</organism>
<keyword evidence="5" id="KW-0677">Repeat</keyword>
<evidence type="ECO:0000256" key="6">
    <source>
        <dbReference type="ARBA" id="ARBA00022989"/>
    </source>
</evidence>
<evidence type="ECO:0000256" key="2">
    <source>
        <dbReference type="ARBA" id="ARBA00006375"/>
    </source>
</evidence>
<comment type="subcellular location">
    <subcellularLocation>
        <location evidence="1">Mitochondrion membrane</location>
        <topology evidence="1">Multi-pass membrane protein</topology>
    </subcellularLocation>
</comment>
<dbReference type="InterPro" id="IPR018108">
    <property type="entry name" value="MCP_transmembrane"/>
</dbReference>
<evidence type="ECO:0000256" key="8">
    <source>
        <dbReference type="ARBA" id="ARBA00023136"/>
    </source>
</evidence>
<dbReference type="Proteomes" id="UP001642484">
    <property type="component" value="Unassembled WGS sequence"/>
</dbReference>
<evidence type="ECO:0000313" key="12">
    <source>
        <dbReference type="Proteomes" id="UP001642484"/>
    </source>
</evidence>
<evidence type="ECO:0000256" key="4">
    <source>
        <dbReference type="ARBA" id="ARBA00022692"/>
    </source>
</evidence>
<keyword evidence="4 9" id="KW-0812">Transmembrane</keyword>
<comment type="similarity">
    <text evidence="2 10">Belongs to the mitochondrial carrier (TC 2.A.29) family.</text>
</comment>
<keyword evidence="7" id="KW-0496">Mitochondrion</keyword>
<evidence type="ECO:0000256" key="9">
    <source>
        <dbReference type="PROSITE-ProRule" id="PRU00282"/>
    </source>
</evidence>
<protein>
    <recommendedName>
        <fullName evidence="13">Mitochondrial carrier</fullName>
    </recommendedName>
</protein>
<keyword evidence="12" id="KW-1185">Reference proteome</keyword>
<evidence type="ECO:0000256" key="5">
    <source>
        <dbReference type="ARBA" id="ARBA00022737"/>
    </source>
</evidence>
<keyword evidence="3 10" id="KW-0813">Transport</keyword>